<dbReference type="EMBL" id="KZ826410">
    <property type="protein sequence ID" value="PYI01645.1"/>
    <property type="molecule type" value="Genomic_DNA"/>
</dbReference>
<dbReference type="Proteomes" id="UP000248423">
    <property type="component" value="Unassembled WGS sequence"/>
</dbReference>
<feature type="region of interest" description="Disordered" evidence="1">
    <location>
        <begin position="581"/>
        <end position="600"/>
    </location>
</feature>
<evidence type="ECO:0000256" key="1">
    <source>
        <dbReference type="SAM" id="MobiDB-lite"/>
    </source>
</evidence>
<dbReference type="OrthoDB" id="415532at2759"/>
<dbReference type="STRING" id="1448318.A0A319DZV3"/>
<dbReference type="PANTHER" id="PTHR33119:SF1">
    <property type="entry name" value="FE2OG DIOXYGENASE DOMAIN-CONTAINING PROTEIN"/>
    <property type="match status" value="1"/>
</dbReference>
<evidence type="ECO:0000259" key="3">
    <source>
        <dbReference type="Pfam" id="PF21666"/>
    </source>
</evidence>
<evidence type="ECO:0000313" key="5">
    <source>
        <dbReference type="Proteomes" id="UP000248423"/>
    </source>
</evidence>
<gene>
    <name evidence="4" type="ORF">BO78DRAFT_401189</name>
</gene>
<dbReference type="InterPro" id="IPR049192">
    <property type="entry name" value="DUF4246_C"/>
</dbReference>
<organism evidence="4 5">
    <name type="scientific">Aspergillus sclerotiicarbonarius (strain CBS 121057 / IBT 28362)</name>
    <dbReference type="NCBI Taxonomy" id="1448318"/>
    <lineage>
        <taxon>Eukaryota</taxon>
        <taxon>Fungi</taxon>
        <taxon>Dikarya</taxon>
        <taxon>Ascomycota</taxon>
        <taxon>Pezizomycotina</taxon>
        <taxon>Eurotiomycetes</taxon>
        <taxon>Eurotiomycetidae</taxon>
        <taxon>Eurotiales</taxon>
        <taxon>Aspergillaceae</taxon>
        <taxon>Aspergillus</taxon>
        <taxon>Aspergillus subgen. Circumdati</taxon>
    </lineage>
</organism>
<sequence length="600" mass="68666">MGSSHPTRIERPGFHLPLNHKPAGKNRWDSPLYPNALDFGDIYDGYVGHIYTLREITMVQIMNAISEKPEWDCKVFDDTITERWRTEIMESGRDVTPSMMDWILSEMRWKAGVLHEQGLLSVFDIGVVRSDSAVSPEVQQALQQAVAPLENIPEDQKDYHPGSDQKVIDLVHPSLFPVVYGRTHILPDRVITMDDCMGSIGDGVALPIPPVEEAALTTRSSGTYRPWQMRGMRPYSQKFQWLPCEVQLPEEGGCRITSYINNLHPTKHQALYPVVEKILDAAIPLWNASLTRTRGFRNERIPYEKVEYLPHPLPEPRPQNEEEQDSEEFWERHEQWRRSCPIRLPEPRRFTPPTPNWRGPVNLRDTFRDQGLQVIVKLANIELTPERPEYEGGSWHIEGQLNERICATAIYYYDSHNITDSQLSFRQRAASDLSEISYEQDQHEFIHAVYGFGPEVVGFGDSPITQDLGSVRCRQGRLVTFPNIVQHRVAPFALADPTQPGHRKILALFLVDPNLRIISTANVPPQQDDWARERQEAVQQVLSDRLPAELQAMVSKDIPEAGMTLEAAKAYRLELMEERRSKQDAQNATFETGDFGLCEH</sequence>
<feature type="domain" description="DUF4246" evidence="3">
    <location>
        <begin position="12"/>
        <end position="87"/>
    </location>
</feature>
<proteinExistence type="predicted"/>
<dbReference type="Pfam" id="PF14033">
    <property type="entry name" value="DUF4246"/>
    <property type="match status" value="1"/>
</dbReference>
<dbReference type="PANTHER" id="PTHR33119">
    <property type="entry name" value="IFI3P"/>
    <property type="match status" value="1"/>
</dbReference>
<feature type="domain" description="DUF4246" evidence="2">
    <location>
        <begin position="98"/>
        <end position="533"/>
    </location>
</feature>
<evidence type="ECO:0000313" key="4">
    <source>
        <dbReference type="EMBL" id="PYI01645.1"/>
    </source>
</evidence>
<dbReference type="AlphaFoldDB" id="A0A319DZV3"/>
<dbReference type="Pfam" id="PF21666">
    <property type="entry name" value="DUF4246_N"/>
    <property type="match status" value="1"/>
</dbReference>
<protein>
    <submittedName>
        <fullName evidence="4">Uncharacterized protein</fullName>
    </submittedName>
</protein>
<dbReference type="InterPro" id="IPR025340">
    <property type="entry name" value="DUF4246"/>
</dbReference>
<feature type="region of interest" description="Disordered" evidence="1">
    <location>
        <begin position="1"/>
        <end position="20"/>
    </location>
</feature>
<evidence type="ECO:0000259" key="2">
    <source>
        <dbReference type="Pfam" id="PF14033"/>
    </source>
</evidence>
<dbReference type="InterPro" id="IPR049207">
    <property type="entry name" value="DUF4246_N"/>
</dbReference>
<keyword evidence="5" id="KW-1185">Reference proteome</keyword>
<dbReference type="VEuPathDB" id="FungiDB:BO78DRAFT_401189"/>
<accession>A0A319DZV3</accession>
<name>A0A319DZV3_ASPSB</name>
<reference evidence="4 5" key="1">
    <citation type="submission" date="2018-02" db="EMBL/GenBank/DDBJ databases">
        <title>The genomes of Aspergillus section Nigri reveals drivers in fungal speciation.</title>
        <authorList>
            <consortium name="DOE Joint Genome Institute"/>
            <person name="Vesth T.C."/>
            <person name="Nybo J."/>
            <person name="Theobald S."/>
            <person name="Brandl J."/>
            <person name="Frisvad J.C."/>
            <person name="Nielsen K.F."/>
            <person name="Lyhne E.K."/>
            <person name="Kogle M.E."/>
            <person name="Kuo A."/>
            <person name="Riley R."/>
            <person name="Clum A."/>
            <person name="Nolan M."/>
            <person name="Lipzen A."/>
            <person name="Salamov A."/>
            <person name="Henrissat B."/>
            <person name="Wiebenga A."/>
            <person name="De vries R.P."/>
            <person name="Grigoriev I.V."/>
            <person name="Mortensen U.H."/>
            <person name="Andersen M.R."/>
            <person name="Baker S.E."/>
        </authorList>
    </citation>
    <scope>NUCLEOTIDE SEQUENCE [LARGE SCALE GENOMIC DNA]</scope>
    <source>
        <strain evidence="4 5">CBS 121057</strain>
    </source>
</reference>